<evidence type="ECO:0000256" key="1">
    <source>
        <dbReference type="SAM" id="MobiDB-lite"/>
    </source>
</evidence>
<feature type="region of interest" description="Disordered" evidence="1">
    <location>
        <begin position="25"/>
        <end position="46"/>
    </location>
</feature>
<keyword evidence="3" id="KW-1185">Reference proteome</keyword>
<reference evidence="2" key="1">
    <citation type="submission" date="2021-02" db="EMBL/GenBank/DDBJ databases">
        <authorList>
            <person name="Palmer J.M."/>
        </authorList>
    </citation>
    <scope>NUCLEOTIDE SEQUENCE</scope>
    <source>
        <strain evidence="2">SCRP734</strain>
    </source>
</reference>
<comment type="caution">
    <text evidence="2">The sequence shown here is derived from an EMBL/GenBank/DDBJ whole genome shotgun (WGS) entry which is preliminary data.</text>
</comment>
<accession>A0A8T1VPS6</accession>
<dbReference type="Proteomes" id="UP000694044">
    <property type="component" value="Unassembled WGS sequence"/>
</dbReference>
<dbReference type="AlphaFoldDB" id="A0A8T1VPS6"/>
<dbReference type="EMBL" id="JAGDFM010000222">
    <property type="protein sequence ID" value="KAG7382053.1"/>
    <property type="molecule type" value="Genomic_DNA"/>
</dbReference>
<evidence type="ECO:0000313" key="2">
    <source>
        <dbReference type="EMBL" id="KAG7382053.1"/>
    </source>
</evidence>
<organism evidence="2 3">
    <name type="scientific">Phytophthora pseudosyringae</name>
    <dbReference type="NCBI Taxonomy" id="221518"/>
    <lineage>
        <taxon>Eukaryota</taxon>
        <taxon>Sar</taxon>
        <taxon>Stramenopiles</taxon>
        <taxon>Oomycota</taxon>
        <taxon>Peronosporomycetes</taxon>
        <taxon>Peronosporales</taxon>
        <taxon>Peronosporaceae</taxon>
        <taxon>Phytophthora</taxon>
    </lineage>
</organism>
<dbReference type="OrthoDB" id="10513100at2759"/>
<proteinExistence type="predicted"/>
<evidence type="ECO:0000313" key="3">
    <source>
        <dbReference type="Proteomes" id="UP000694044"/>
    </source>
</evidence>
<name>A0A8T1VPS6_9STRA</name>
<sequence>MTGKLKRIGSTAKVTPVATKIAIPQIRHDSRTAEMSTSTSPPRPTPYQRLQQLLAERQSAEATGRVITSVEELQIFLQSGSSKDEKVKLQMELVWASDHTYKQSSLVRLHFTDATSPETLKAQLALFRDQYSDNKDEIDSVLFTATIWDTDSGDEMLPKLGTVVDINSYSSLKLFRDKQCQANIKLRDLSWGSSGA</sequence>
<protein>
    <submittedName>
        <fullName evidence="2">Uncharacterized protein</fullName>
    </submittedName>
</protein>
<gene>
    <name evidence="2" type="ORF">PHYPSEUDO_005362</name>
</gene>